<feature type="domain" description="Flagellar basal body rod protein N-terminal" evidence="3">
    <location>
        <begin position="8"/>
        <end position="35"/>
    </location>
</feature>
<dbReference type="InterPro" id="IPR053967">
    <property type="entry name" value="LlgE_F_G-like_D1"/>
</dbReference>
<proteinExistence type="inferred from homology"/>
<feature type="domain" description="Flagellar basal-body/hook protein C-terminal" evidence="4">
    <location>
        <begin position="215"/>
        <end position="259"/>
    </location>
</feature>
<dbReference type="Pfam" id="PF06429">
    <property type="entry name" value="Flg_bbr_C"/>
    <property type="match status" value="1"/>
</dbReference>
<evidence type="ECO:0000259" key="4">
    <source>
        <dbReference type="Pfam" id="PF06429"/>
    </source>
</evidence>
<dbReference type="Proteomes" id="UP001565220">
    <property type="component" value="Unassembled WGS sequence"/>
</dbReference>
<evidence type="ECO:0000313" key="6">
    <source>
        <dbReference type="EMBL" id="MEY8762337.1"/>
    </source>
</evidence>
<keyword evidence="6" id="KW-0282">Flagellum</keyword>
<name>A0ABV4DSW2_9CLOT</name>
<dbReference type="SUPFAM" id="SSF117143">
    <property type="entry name" value="Flagellar hook protein flgE"/>
    <property type="match status" value="1"/>
</dbReference>
<evidence type="ECO:0000259" key="3">
    <source>
        <dbReference type="Pfam" id="PF00460"/>
    </source>
</evidence>
<comment type="subcellular location">
    <subcellularLocation>
        <location evidence="2">Bacterial flagellum basal body</location>
    </subcellularLocation>
</comment>
<dbReference type="InterPro" id="IPR010930">
    <property type="entry name" value="Flg_bb/hook_C_dom"/>
</dbReference>
<dbReference type="PANTHER" id="PTHR30435">
    <property type="entry name" value="FLAGELLAR PROTEIN"/>
    <property type="match status" value="1"/>
</dbReference>
<dbReference type="RefSeq" id="WP_294181419.1">
    <property type="nucleotide sequence ID" value="NZ_JBGFFE010000001.1"/>
</dbReference>
<comment type="caution">
    <text evidence="6">The sequence shown here is derived from an EMBL/GenBank/DDBJ whole genome shotgun (WGS) entry which is preliminary data.</text>
</comment>
<protein>
    <submittedName>
        <fullName evidence="6">Flagellar basal-body rod protein FlgG</fullName>
    </submittedName>
</protein>
<dbReference type="Pfam" id="PF00460">
    <property type="entry name" value="Flg_bb_rod"/>
    <property type="match status" value="1"/>
</dbReference>
<keyword evidence="6" id="KW-0966">Cell projection</keyword>
<sequence>MLRSIWNSRSAMNAQQEKLDCISNNIANINTVGYKKEDVDFQDLMYETLRRVGYPTNPDGINTINGTGVKTTNWISDTSQGSVRETGLRTDMAIDGSGFFRVTLPNGTPAYERSGNFSIDASGNLVDADGNKLEVNLTPEGTALFNSGTVFKDDNFTVDTKGRIYMNVGNNTILYGKINVYNVIGQDSMRSIGDNLFVPQDGAQMVLNDGADVLQGYLEQSNVDLGQEITDMILAQRSFELASKGLTTADEMWGLINSMRR</sequence>
<organism evidence="6 7">
    <name type="scientific">Clostridium lapidicellarium</name>
    <dbReference type="NCBI Taxonomy" id="3240931"/>
    <lineage>
        <taxon>Bacteria</taxon>
        <taxon>Bacillati</taxon>
        <taxon>Bacillota</taxon>
        <taxon>Clostridia</taxon>
        <taxon>Eubacteriales</taxon>
        <taxon>Clostridiaceae</taxon>
        <taxon>Clostridium</taxon>
    </lineage>
</organism>
<dbReference type="NCBIfam" id="TIGR03506">
    <property type="entry name" value="FlgEFG_subfam"/>
    <property type="match status" value="1"/>
</dbReference>
<evidence type="ECO:0000259" key="5">
    <source>
        <dbReference type="Pfam" id="PF22692"/>
    </source>
</evidence>
<comment type="similarity">
    <text evidence="1 2">Belongs to the flagella basal body rod proteins family.</text>
</comment>
<evidence type="ECO:0000313" key="7">
    <source>
        <dbReference type="Proteomes" id="UP001565220"/>
    </source>
</evidence>
<feature type="domain" description="Flagellar hook protein FlgE/F/G-like D1" evidence="5">
    <location>
        <begin position="93"/>
        <end position="164"/>
    </location>
</feature>
<dbReference type="InterPro" id="IPR020013">
    <property type="entry name" value="Flagellar_FlgE/F/G"/>
</dbReference>
<dbReference type="PANTHER" id="PTHR30435:SF19">
    <property type="entry name" value="FLAGELLAR BASAL-BODY ROD PROTEIN FLGG"/>
    <property type="match status" value="1"/>
</dbReference>
<accession>A0ABV4DSW2</accession>
<reference evidence="6 7" key="1">
    <citation type="submission" date="2024-08" db="EMBL/GenBank/DDBJ databases">
        <title>Clostridium lapicellarii sp. nov., and Clostridium renhuaiense sp. nov., two species isolated from the mud in a fermentation cellar used for producing sauce-flavour Chinese liquors.</title>
        <authorList>
            <person name="Yang F."/>
            <person name="Wang H."/>
            <person name="Chen L.Q."/>
            <person name="Zhou N."/>
            <person name="Lu J.J."/>
            <person name="Pu X.X."/>
            <person name="Wan B."/>
            <person name="Wang L."/>
            <person name="Liu S.J."/>
        </authorList>
    </citation>
    <scope>NUCLEOTIDE SEQUENCE [LARGE SCALE GENOMIC DNA]</scope>
    <source>
        <strain evidence="6 7">MT-113</strain>
    </source>
</reference>
<evidence type="ECO:0000256" key="1">
    <source>
        <dbReference type="ARBA" id="ARBA00009677"/>
    </source>
</evidence>
<dbReference type="EMBL" id="JBGFFE010000001">
    <property type="protein sequence ID" value="MEY8762337.1"/>
    <property type="molecule type" value="Genomic_DNA"/>
</dbReference>
<dbReference type="Pfam" id="PF22692">
    <property type="entry name" value="LlgE_F_G_D1"/>
    <property type="match status" value="1"/>
</dbReference>
<keyword evidence="2" id="KW-0975">Bacterial flagellum</keyword>
<evidence type="ECO:0000256" key="2">
    <source>
        <dbReference type="RuleBase" id="RU362116"/>
    </source>
</evidence>
<keyword evidence="7" id="KW-1185">Reference proteome</keyword>
<dbReference type="InterPro" id="IPR037925">
    <property type="entry name" value="FlgE/F/G-like"/>
</dbReference>
<gene>
    <name evidence="6" type="ORF">AB8S09_01560</name>
</gene>
<keyword evidence="6" id="KW-0969">Cilium</keyword>
<dbReference type="InterPro" id="IPR001444">
    <property type="entry name" value="Flag_bb_rod_N"/>
</dbReference>